<protein>
    <submittedName>
        <fullName evidence="2">Uncharacterized protein</fullName>
    </submittedName>
</protein>
<dbReference type="Proteomes" id="UP001230504">
    <property type="component" value="Unassembled WGS sequence"/>
</dbReference>
<evidence type="ECO:0000256" key="1">
    <source>
        <dbReference type="SAM" id="SignalP"/>
    </source>
</evidence>
<keyword evidence="1" id="KW-0732">Signal</keyword>
<dbReference type="RefSeq" id="XP_060416449.1">
    <property type="nucleotide sequence ID" value="XM_060564936.1"/>
</dbReference>
<feature type="signal peptide" evidence="1">
    <location>
        <begin position="1"/>
        <end position="17"/>
    </location>
</feature>
<reference evidence="2" key="1">
    <citation type="submission" date="2021-06" db="EMBL/GenBank/DDBJ databases">
        <title>Comparative genomics, transcriptomics and evolutionary studies reveal genomic signatures of adaptation to plant cell wall in hemibiotrophic fungi.</title>
        <authorList>
            <consortium name="DOE Joint Genome Institute"/>
            <person name="Baroncelli R."/>
            <person name="Diaz J.F."/>
            <person name="Benocci T."/>
            <person name="Peng M."/>
            <person name="Battaglia E."/>
            <person name="Haridas S."/>
            <person name="Andreopoulos W."/>
            <person name="Labutti K."/>
            <person name="Pangilinan J."/>
            <person name="Floch G.L."/>
            <person name="Makela M.R."/>
            <person name="Henrissat B."/>
            <person name="Grigoriev I.V."/>
            <person name="Crouch J.A."/>
            <person name="De Vries R.P."/>
            <person name="Sukno S.A."/>
            <person name="Thon M.R."/>
        </authorList>
    </citation>
    <scope>NUCLEOTIDE SEQUENCE</scope>
    <source>
        <strain evidence="2">CBS 125086</strain>
    </source>
</reference>
<evidence type="ECO:0000313" key="2">
    <source>
        <dbReference type="EMBL" id="KAK1595402.1"/>
    </source>
</evidence>
<evidence type="ECO:0000313" key="3">
    <source>
        <dbReference type="Proteomes" id="UP001230504"/>
    </source>
</evidence>
<dbReference type="GeneID" id="85449176"/>
<sequence>MKLLLSILSLYVAFSTADYLAARSLDNGNNIELGDLQSLDELYAVLGPGYMENSVYEDVTEYETLATIVEDLGVPTTPVAGRGLATRQNEDVCSDLTGITRMVCDNVPSRWWFWGAGGVLLIWYSPEGIRSWLVSISEAIKAGRDLRNTWRDGTELKRAEDAVDYHFSLPYILNENAEPDATPQLKAASLGEGEETESLHDYVFSERENTIYYKATRTFFTAPNIDTTLESSLDFSNLTTEEAVEKRQTDSCTINLHIVRRTTATTTANPGCLANMLKFHIDRSSETNRFACRPIDNKGSWHATFWLMINKGYRNTGTYGWCC</sequence>
<accession>A0AAD8Q3R6</accession>
<name>A0AAD8Q3R6_9PEZI</name>
<keyword evidence="3" id="KW-1185">Reference proteome</keyword>
<dbReference type="AlphaFoldDB" id="A0AAD8Q3R6"/>
<dbReference type="EMBL" id="JAHLJV010000016">
    <property type="protein sequence ID" value="KAK1595402.1"/>
    <property type="molecule type" value="Genomic_DNA"/>
</dbReference>
<gene>
    <name evidence="2" type="ORF">LY79DRAFT_702134</name>
</gene>
<comment type="caution">
    <text evidence="2">The sequence shown here is derived from an EMBL/GenBank/DDBJ whole genome shotgun (WGS) entry which is preliminary data.</text>
</comment>
<feature type="chain" id="PRO_5042243767" evidence="1">
    <location>
        <begin position="18"/>
        <end position="323"/>
    </location>
</feature>
<proteinExistence type="predicted"/>
<organism evidence="2 3">
    <name type="scientific">Colletotrichum navitas</name>
    <dbReference type="NCBI Taxonomy" id="681940"/>
    <lineage>
        <taxon>Eukaryota</taxon>
        <taxon>Fungi</taxon>
        <taxon>Dikarya</taxon>
        <taxon>Ascomycota</taxon>
        <taxon>Pezizomycotina</taxon>
        <taxon>Sordariomycetes</taxon>
        <taxon>Hypocreomycetidae</taxon>
        <taxon>Glomerellales</taxon>
        <taxon>Glomerellaceae</taxon>
        <taxon>Colletotrichum</taxon>
        <taxon>Colletotrichum graminicola species complex</taxon>
    </lineage>
</organism>